<organism evidence="1 2">
    <name type="scientific">Fusobacterium ulcerans</name>
    <dbReference type="NCBI Taxonomy" id="861"/>
    <lineage>
        <taxon>Bacteria</taxon>
        <taxon>Fusobacteriati</taxon>
        <taxon>Fusobacteriota</taxon>
        <taxon>Fusobacteriia</taxon>
        <taxon>Fusobacteriales</taxon>
        <taxon>Fusobacteriaceae</taxon>
        <taxon>Fusobacterium</taxon>
    </lineage>
</organism>
<gene>
    <name evidence="1" type="primary">yfbM</name>
    <name evidence="1" type="ORF">NCTC12112_00701</name>
</gene>
<evidence type="ECO:0000313" key="1">
    <source>
        <dbReference type="EMBL" id="SQJ00399.1"/>
    </source>
</evidence>
<reference evidence="1 2" key="1">
    <citation type="submission" date="2018-06" db="EMBL/GenBank/DDBJ databases">
        <authorList>
            <consortium name="Pathogen Informatics"/>
            <person name="Doyle S."/>
        </authorList>
    </citation>
    <scope>NUCLEOTIDE SEQUENCE [LARGE SCALE GENOMIC DNA]</scope>
    <source>
        <strain evidence="1 2">NCTC12112</strain>
    </source>
</reference>
<name>A0AAX1TQN1_9FUSO</name>
<protein>
    <submittedName>
        <fullName evidence="1">Domain of uncharacterized function (DUF1877)</fullName>
    </submittedName>
</protein>
<dbReference type="Proteomes" id="UP000249008">
    <property type="component" value="Chromosome 1"/>
</dbReference>
<dbReference type="Gene3D" id="3.40.1760.10">
    <property type="entry name" value="YfbM-like super family"/>
    <property type="match status" value="1"/>
</dbReference>
<sequence length="169" mass="19617">MGMLAQYMAVDNKILNKMLEMDNEKIIDEIEELSEDEKCDICDIDKMWDGLHFLLTGKSAARVIKDSKLSEAVVGTAVFDTEDENEVFLAYIKADELPAIVNALENIKIKDMIKKYSMDDFKQSQIYPNIWKKEDEADIYDELTFCFEGMLDFYKKCCKKNMNIVISIY</sequence>
<dbReference type="InterPro" id="IPR035944">
    <property type="entry name" value="YfbM-like_sf"/>
</dbReference>
<dbReference type="RefSeq" id="WP_005976203.1">
    <property type="nucleotide sequence ID" value="NZ_CABKNW010000001.1"/>
</dbReference>
<proteinExistence type="predicted"/>
<dbReference type="EMBL" id="LS483487">
    <property type="protein sequence ID" value="SQJ00399.1"/>
    <property type="molecule type" value="Genomic_DNA"/>
</dbReference>
<dbReference type="AlphaFoldDB" id="A0AAX1TQN1"/>
<dbReference type="KEGG" id="ful:C4N20_10725"/>
<dbReference type="Pfam" id="PF08974">
    <property type="entry name" value="DUF1877"/>
    <property type="match status" value="1"/>
</dbReference>
<dbReference type="InterPro" id="IPR015068">
    <property type="entry name" value="DUF1877"/>
</dbReference>
<accession>A0AAX1TQN1</accession>
<evidence type="ECO:0000313" key="2">
    <source>
        <dbReference type="Proteomes" id="UP000249008"/>
    </source>
</evidence>
<dbReference type="GeneID" id="78455288"/>
<dbReference type="SUPFAM" id="SSF111069">
    <property type="entry name" value="Hypothetical protein yfbM"/>
    <property type="match status" value="1"/>
</dbReference>